<comment type="catalytic activity">
    <reaction evidence="1 10">
        <text>ATP-dependent breakage, passage and rejoining of double-stranded DNA.</text>
        <dbReference type="EC" id="5.6.2.2"/>
    </reaction>
</comment>
<dbReference type="Gene3D" id="3.40.1360.10">
    <property type="match status" value="1"/>
</dbReference>
<organism evidence="13 14">
    <name type="scientific">Penicillium capsulatum</name>
    <dbReference type="NCBI Taxonomy" id="69766"/>
    <lineage>
        <taxon>Eukaryota</taxon>
        <taxon>Fungi</taxon>
        <taxon>Dikarya</taxon>
        <taxon>Ascomycota</taxon>
        <taxon>Pezizomycotina</taxon>
        <taxon>Eurotiomycetes</taxon>
        <taxon>Eurotiomycetidae</taxon>
        <taxon>Eurotiales</taxon>
        <taxon>Aspergillaceae</taxon>
        <taxon>Penicillium</taxon>
    </lineage>
</organism>
<dbReference type="InterPro" id="IPR036078">
    <property type="entry name" value="Spo11/TopoVI_A_sf"/>
</dbReference>
<dbReference type="GO" id="GO:0000706">
    <property type="term" value="P:meiotic DNA double-strand break processing"/>
    <property type="evidence" value="ECO:0007669"/>
    <property type="project" value="TreeGrafter"/>
</dbReference>
<dbReference type="GO" id="GO:0000228">
    <property type="term" value="C:nuclear chromosome"/>
    <property type="evidence" value="ECO:0007669"/>
    <property type="project" value="TreeGrafter"/>
</dbReference>
<dbReference type="PRINTS" id="PR01550">
    <property type="entry name" value="TOP6AFAMILY"/>
</dbReference>
<proteinExistence type="inferred from homology"/>
<evidence type="ECO:0000256" key="2">
    <source>
        <dbReference type="ARBA" id="ARBA00001946"/>
    </source>
</evidence>
<gene>
    <name evidence="13" type="ORF">N7492_000506</name>
</gene>
<comment type="similarity">
    <text evidence="3 10">Belongs to the TOP6A family.</text>
</comment>
<evidence type="ECO:0000256" key="4">
    <source>
        <dbReference type="ARBA" id="ARBA00012895"/>
    </source>
</evidence>
<name>A0A9W9LZ14_9EURO</name>
<dbReference type="Proteomes" id="UP001146351">
    <property type="component" value="Unassembled WGS sequence"/>
</dbReference>
<sequence>MAFHPTPSTLWSEGDEQRILVRQYINETLRAILDGFCLGLSEGRPSITLRRRLNATDTEINPRTGALETTHQFCASRLYTWPADTALETWKFSLSLGRSHLLKRLTDHQIYLQPDIFYIDPVYFRSQGAVDDAIDDLAFTIGVDRAALGVEAAGKGLIAGTFCLKHDSEVIVDARIGSQSTLVPRVQDGDEIDITGTRWVLVIEKEFKAVFQRLMRSGFHNNALAGNGILITGKGYPDLLSRRLTRHIFDMACTSQPKPRFYALVDADPDGIAIMSTYKYGSLSHVHENAKLCIPGLQWLGLRISDIIDGESSLGQGGSSPLTARDRRKIITMLRNSPVWAVDGPELEWRVELQRMLLLNAKAEIEMLYEQSDGLEGWIERRMFRQA</sequence>
<dbReference type="Pfam" id="PF04406">
    <property type="entry name" value="TP6A_N"/>
    <property type="match status" value="1"/>
</dbReference>
<protein>
    <recommendedName>
        <fullName evidence="4">DNA topoisomerase (ATP-hydrolyzing)</fullName>
        <ecNumber evidence="4">5.6.2.2</ecNumber>
    </recommendedName>
</protein>
<dbReference type="GO" id="GO:0005524">
    <property type="term" value="F:ATP binding"/>
    <property type="evidence" value="ECO:0007669"/>
    <property type="project" value="InterPro"/>
</dbReference>
<keyword evidence="8 10" id="KW-0238">DNA-binding</keyword>
<evidence type="ECO:0000256" key="10">
    <source>
        <dbReference type="PROSITE-ProRule" id="PRU01385"/>
    </source>
</evidence>
<dbReference type="PROSITE" id="PS52041">
    <property type="entry name" value="TOPO_IIB"/>
    <property type="match status" value="1"/>
</dbReference>
<dbReference type="GO" id="GO:0003677">
    <property type="term" value="F:DNA binding"/>
    <property type="evidence" value="ECO:0007669"/>
    <property type="project" value="UniProtKB-UniRule"/>
</dbReference>
<evidence type="ECO:0000256" key="8">
    <source>
        <dbReference type="ARBA" id="ARBA00023125"/>
    </source>
</evidence>
<dbReference type="InterPro" id="IPR002815">
    <property type="entry name" value="Spo11/TopoVI_A"/>
</dbReference>
<dbReference type="GO" id="GO:0042138">
    <property type="term" value="P:meiotic DNA double-strand break formation"/>
    <property type="evidence" value="ECO:0007669"/>
    <property type="project" value="TreeGrafter"/>
</dbReference>
<feature type="domain" description="Topoisomerase 6 subunit A/Spo11 TOPRIM" evidence="12">
    <location>
        <begin position="200"/>
        <end position="371"/>
    </location>
</feature>
<evidence type="ECO:0000256" key="3">
    <source>
        <dbReference type="ARBA" id="ARBA00006559"/>
    </source>
</evidence>
<feature type="active site" description="O-(5'-phospho-DNA)-tyrosine intermediate" evidence="10">
    <location>
        <position position="118"/>
    </location>
</feature>
<evidence type="ECO:0000256" key="1">
    <source>
        <dbReference type="ARBA" id="ARBA00000185"/>
    </source>
</evidence>
<comment type="caution">
    <text evidence="13">The sequence shown here is derived from an EMBL/GenBank/DDBJ whole genome shotgun (WGS) entry which is preliminary data.</text>
</comment>
<evidence type="ECO:0000256" key="6">
    <source>
        <dbReference type="ARBA" id="ARBA00022842"/>
    </source>
</evidence>
<dbReference type="InterPro" id="IPR034136">
    <property type="entry name" value="TOPRIM_Topo6A/Spo11"/>
</dbReference>
<dbReference type="EMBL" id="JAPQKO010000001">
    <property type="protein sequence ID" value="KAJ5182890.1"/>
    <property type="molecule type" value="Genomic_DNA"/>
</dbReference>
<dbReference type="GO" id="GO:0003918">
    <property type="term" value="F:DNA topoisomerase type II (double strand cut, ATP-hydrolyzing) activity"/>
    <property type="evidence" value="ECO:0007669"/>
    <property type="project" value="UniProtKB-UniRule"/>
</dbReference>
<evidence type="ECO:0000256" key="7">
    <source>
        <dbReference type="ARBA" id="ARBA00023029"/>
    </source>
</evidence>
<evidence type="ECO:0000256" key="9">
    <source>
        <dbReference type="ARBA" id="ARBA00023235"/>
    </source>
</evidence>
<dbReference type="GO" id="GO:0046872">
    <property type="term" value="F:metal ion binding"/>
    <property type="evidence" value="ECO:0007669"/>
    <property type="project" value="UniProtKB-KW"/>
</dbReference>
<feature type="domain" description="Spo11/DNA topoisomerase VI subunit A N-terminal" evidence="11">
    <location>
        <begin position="115"/>
        <end position="150"/>
    </location>
</feature>
<evidence type="ECO:0000259" key="11">
    <source>
        <dbReference type="Pfam" id="PF04406"/>
    </source>
</evidence>
<evidence type="ECO:0000313" key="13">
    <source>
        <dbReference type="EMBL" id="KAJ5182890.1"/>
    </source>
</evidence>
<dbReference type="SUPFAM" id="SSF56726">
    <property type="entry name" value="DNA topoisomerase IV, alpha subunit"/>
    <property type="match status" value="1"/>
</dbReference>
<comment type="cofactor">
    <cofactor evidence="2">
        <name>Mg(2+)</name>
        <dbReference type="ChEBI" id="CHEBI:18420"/>
    </cofactor>
</comment>
<dbReference type="AlphaFoldDB" id="A0A9W9LZ14"/>
<dbReference type="PANTHER" id="PTHR10848">
    <property type="entry name" value="MEIOTIC RECOMBINATION PROTEIN SPO11"/>
    <property type="match status" value="1"/>
</dbReference>
<evidence type="ECO:0000259" key="12">
    <source>
        <dbReference type="Pfam" id="PF21180"/>
    </source>
</evidence>
<keyword evidence="14" id="KW-1185">Reference proteome</keyword>
<dbReference type="FunFam" id="3.40.1360.10:FF:000018">
    <property type="entry name" value="Type II DNA topoisomerase VI subunit A"/>
    <property type="match status" value="1"/>
</dbReference>
<keyword evidence="5" id="KW-0479">Metal-binding</keyword>
<accession>A0A9W9LZ14</accession>
<evidence type="ECO:0000256" key="5">
    <source>
        <dbReference type="ARBA" id="ARBA00022723"/>
    </source>
</evidence>
<reference evidence="13" key="2">
    <citation type="journal article" date="2023" name="IMA Fungus">
        <title>Comparative genomic study of the Penicillium genus elucidates a diverse pangenome and 15 lateral gene transfer events.</title>
        <authorList>
            <person name="Petersen C."/>
            <person name="Sorensen T."/>
            <person name="Nielsen M.R."/>
            <person name="Sondergaard T.E."/>
            <person name="Sorensen J.L."/>
            <person name="Fitzpatrick D.A."/>
            <person name="Frisvad J.C."/>
            <person name="Nielsen K.L."/>
        </authorList>
    </citation>
    <scope>NUCLEOTIDE SEQUENCE</scope>
    <source>
        <strain evidence="13">IBT 21917</strain>
    </source>
</reference>
<dbReference type="InterPro" id="IPR013049">
    <property type="entry name" value="Spo11/TopoVI_A_N"/>
</dbReference>
<dbReference type="PANTHER" id="PTHR10848:SF0">
    <property type="entry name" value="MEIOTIC RECOMBINATION PROTEIN SPO11"/>
    <property type="match status" value="1"/>
</dbReference>
<keyword evidence="9 10" id="KW-0413">Isomerase</keyword>
<dbReference type="Gene3D" id="1.10.10.10">
    <property type="entry name" value="Winged helix-like DNA-binding domain superfamily/Winged helix DNA-binding domain"/>
    <property type="match status" value="1"/>
</dbReference>
<keyword evidence="7 10" id="KW-0799">Topoisomerase</keyword>
<reference evidence="13" key="1">
    <citation type="submission" date="2022-11" db="EMBL/GenBank/DDBJ databases">
        <authorList>
            <person name="Petersen C."/>
        </authorList>
    </citation>
    <scope>NUCLEOTIDE SEQUENCE</scope>
    <source>
        <strain evidence="13">IBT 21917</strain>
    </source>
</reference>
<dbReference type="OrthoDB" id="5377392at2759"/>
<keyword evidence="6" id="KW-0460">Magnesium</keyword>
<dbReference type="InterPro" id="IPR036388">
    <property type="entry name" value="WH-like_DNA-bd_sf"/>
</dbReference>
<dbReference type="CDD" id="cd00223">
    <property type="entry name" value="TOPRIM_TopoIIB_SPO"/>
    <property type="match status" value="1"/>
</dbReference>
<dbReference type="Pfam" id="PF21180">
    <property type="entry name" value="TOP6A-Spo11_Toprim"/>
    <property type="match status" value="1"/>
</dbReference>
<evidence type="ECO:0000313" key="14">
    <source>
        <dbReference type="Proteomes" id="UP001146351"/>
    </source>
</evidence>
<dbReference type="GO" id="GO:0007131">
    <property type="term" value="P:reciprocal meiotic recombination"/>
    <property type="evidence" value="ECO:0007669"/>
    <property type="project" value="TreeGrafter"/>
</dbReference>
<dbReference type="EC" id="5.6.2.2" evidence="4"/>